<dbReference type="HOGENOM" id="CLU_1187305_0_0_1"/>
<proteinExistence type="predicted"/>
<evidence type="ECO:0008006" key="4">
    <source>
        <dbReference type="Google" id="ProtNLM"/>
    </source>
</evidence>
<dbReference type="OMA" id="CQFLKIA"/>
<accession>F6YRL0</accession>
<sequence>MKTFTKGLQTETAPDDLVLAKDRNIGCLRMLMKKLPFERTRKEHKRVYRLLRELWPSELACLLEDSGDSHPVLRELATVAALDSYGEAGLTVFGNTGLHMILRGSVRPQTLPYIRAGLSTEDDAEVFPSPTPLLRRKMGKLQHGDWFGTLEKVEGREVNTKVMTSVTLEPCQFLKIAIADYKRILERIKERIQAEKTTVVQASDLYRNWPGLSLRKLAALVEWQTIPGNTVVIP</sequence>
<dbReference type="InterPro" id="IPR014710">
    <property type="entry name" value="RmlC-like_jellyroll"/>
</dbReference>
<dbReference type="InParanoid" id="F6YRL0"/>
<keyword evidence="1" id="KW-0175">Coiled coil</keyword>
<name>F6YRL0_CIOIN</name>
<dbReference type="PANTHER" id="PTHR23011">
    <property type="entry name" value="CYCLIC NUCLEOTIDE-BINDING DOMAIN CONTAINING PROTEIN"/>
    <property type="match status" value="1"/>
</dbReference>
<keyword evidence="3" id="KW-1185">Reference proteome</keyword>
<reference evidence="3" key="1">
    <citation type="journal article" date="2002" name="Science">
        <title>The draft genome of Ciona intestinalis: insights into chordate and vertebrate origins.</title>
        <authorList>
            <person name="Dehal P."/>
            <person name="Satou Y."/>
            <person name="Campbell R.K."/>
            <person name="Chapman J."/>
            <person name="Degnan B."/>
            <person name="De Tomaso A."/>
            <person name="Davidson B."/>
            <person name="Di Gregorio A."/>
            <person name="Gelpke M."/>
            <person name="Goodstein D.M."/>
            <person name="Harafuji N."/>
            <person name="Hastings K.E."/>
            <person name="Ho I."/>
            <person name="Hotta K."/>
            <person name="Huang W."/>
            <person name="Kawashima T."/>
            <person name="Lemaire P."/>
            <person name="Martinez D."/>
            <person name="Meinertzhagen I.A."/>
            <person name="Necula S."/>
            <person name="Nonaka M."/>
            <person name="Putnam N."/>
            <person name="Rash S."/>
            <person name="Saiga H."/>
            <person name="Satake M."/>
            <person name="Terry A."/>
            <person name="Yamada L."/>
            <person name="Wang H.G."/>
            <person name="Awazu S."/>
            <person name="Azumi K."/>
            <person name="Boore J."/>
            <person name="Branno M."/>
            <person name="Chin-Bow S."/>
            <person name="DeSantis R."/>
            <person name="Doyle S."/>
            <person name="Francino P."/>
            <person name="Keys D.N."/>
            <person name="Haga S."/>
            <person name="Hayashi H."/>
            <person name="Hino K."/>
            <person name="Imai K.S."/>
            <person name="Inaba K."/>
            <person name="Kano S."/>
            <person name="Kobayashi K."/>
            <person name="Kobayashi M."/>
            <person name="Lee B.I."/>
            <person name="Makabe K.W."/>
            <person name="Manohar C."/>
            <person name="Matassi G."/>
            <person name="Medina M."/>
            <person name="Mochizuki Y."/>
            <person name="Mount S."/>
            <person name="Morishita T."/>
            <person name="Miura S."/>
            <person name="Nakayama A."/>
            <person name="Nishizaka S."/>
            <person name="Nomoto H."/>
            <person name="Ohta F."/>
            <person name="Oishi K."/>
            <person name="Rigoutsos I."/>
            <person name="Sano M."/>
            <person name="Sasaki A."/>
            <person name="Sasakura Y."/>
            <person name="Shoguchi E."/>
            <person name="Shin-i T."/>
            <person name="Spagnuolo A."/>
            <person name="Stainier D."/>
            <person name="Suzuki M.M."/>
            <person name="Tassy O."/>
            <person name="Takatori N."/>
            <person name="Tokuoka M."/>
            <person name="Yagi K."/>
            <person name="Yoshizaki F."/>
            <person name="Wada S."/>
            <person name="Zhang C."/>
            <person name="Hyatt P.D."/>
            <person name="Larimer F."/>
            <person name="Detter C."/>
            <person name="Doggett N."/>
            <person name="Glavina T."/>
            <person name="Hawkins T."/>
            <person name="Richardson P."/>
            <person name="Lucas S."/>
            <person name="Kohara Y."/>
            <person name="Levine M."/>
            <person name="Satoh N."/>
            <person name="Rokhsar D.S."/>
        </authorList>
    </citation>
    <scope>NUCLEOTIDE SEQUENCE [LARGE SCALE GENOMIC DNA]</scope>
</reference>
<feature type="coiled-coil region" evidence="1">
    <location>
        <begin position="171"/>
        <end position="198"/>
    </location>
</feature>
<evidence type="ECO:0000313" key="2">
    <source>
        <dbReference type="Ensembl" id="ENSCINP00000026739.1"/>
    </source>
</evidence>
<dbReference type="Gene3D" id="2.60.120.10">
    <property type="entry name" value="Jelly Rolls"/>
    <property type="match status" value="1"/>
</dbReference>
<reference evidence="2" key="3">
    <citation type="submission" date="2025-09" db="UniProtKB">
        <authorList>
            <consortium name="Ensembl"/>
        </authorList>
    </citation>
    <scope>IDENTIFICATION</scope>
</reference>
<protein>
    <recommendedName>
        <fullName evidence="4">Cyclic nucleotide-binding domain-containing protein</fullName>
    </recommendedName>
</protein>
<dbReference type="Ensembl" id="ENSCINT00000026985.1">
    <property type="protein sequence ID" value="ENSCINP00000026739.1"/>
    <property type="gene ID" value="ENSCING00000014898.1"/>
</dbReference>
<reference evidence="2" key="2">
    <citation type="submission" date="2025-08" db="UniProtKB">
        <authorList>
            <consortium name="Ensembl"/>
        </authorList>
    </citation>
    <scope>IDENTIFICATION</scope>
</reference>
<evidence type="ECO:0000313" key="3">
    <source>
        <dbReference type="Proteomes" id="UP000008144"/>
    </source>
</evidence>
<dbReference type="Proteomes" id="UP000008144">
    <property type="component" value="Unassembled WGS sequence"/>
</dbReference>
<dbReference type="PANTHER" id="PTHR23011:SF32">
    <property type="entry name" value="CYCLIC NUCLEOTIDE-BINDING DOMAIN-CONTAINING PROTEIN 1"/>
    <property type="match status" value="1"/>
</dbReference>
<organism evidence="2 3">
    <name type="scientific">Ciona intestinalis</name>
    <name type="common">Transparent sea squirt</name>
    <name type="synonym">Ascidia intestinalis</name>
    <dbReference type="NCBI Taxonomy" id="7719"/>
    <lineage>
        <taxon>Eukaryota</taxon>
        <taxon>Metazoa</taxon>
        <taxon>Chordata</taxon>
        <taxon>Tunicata</taxon>
        <taxon>Ascidiacea</taxon>
        <taxon>Phlebobranchia</taxon>
        <taxon>Cionidae</taxon>
        <taxon>Ciona</taxon>
    </lineage>
</organism>
<evidence type="ECO:0000256" key="1">
    <source>
        <dbReference type="SAM" id="Coils"/>
    </source>
</evidence>
<dbReference type="AlphaFoldDB" id="F6YRL0"/>